<proteinExistence type="predicted"/>
<evidence type="ECO:0000313" key="2">
    <source>
        <dbReference type="Proteomes" id="UP000789920"/>
    </source>
</evidence>
<sequence length="83" mass="9649">LAKNPKPWRINLLLELAYSGWCKIREKIIVKFGLNCKDIEYCTVFDLLDNLIPTVLEEDDTVEEVKRENPDAFLLALNAVNNW</sequence>
<accession>A0ACA9MA59</accession>
<evidence type="ECO:0000313" key="1">
    <source>
        <dbReference type="EMBL" id="CAG8574251.1"/>
    </source>
</evidence>
<gene>
    <name evidence="1" type="ORF">RPERSI_LOCUS4876</name>
</gene>
<dbReference type="Proteomes" id="UP000789920">
    <property type="component" value="Unassembled WGS sequence"/>
</dbReference>
<organism evidence="1 2">
    <name type="scientific">Racocetra persica</name>
    <dbReference type="NCBI Taxonomy" id="160502"/>
    <lineage>
        <taxon>Eukaryota</taxon>
        <taxon>Fungi</taxon>
        <taxon>Fungi incertae sedis</taxon>
        <taxon>Mucoromycota</taxon>
        <taxon>Glomeromycotina</taxon>
        <taxon>Glomeromycetes</taxon>
        <taxon>Diversisporales</taxon>
        <taxon>Gigasporaceae</taxon>
        <taxon>Racocetra</taxon>
    </lineage>
</organism>
<comment type="caution">
    <text evidence="1">The sequence shown here is derived from an EMBL/GenBank/DDBJ whole genome shotgun (WGS) entry which is preliminary data.</text>
</comment>
<feature type="non-terminal residue" evidence="1">
    <location>
        <position position="1"/>
    </location>
</feature>
<dbReference type="EMBL" id="CAJVQC010007026">
    <property type="protein sequence ID" value="CAG8574251.1"/>
    <property type="molecule type" value="Genomic_DNA"/>
</dbReference>
<name>A0ACA9MA59_9GLOM</name>
<protein>
    <submittedName>
        <fullName evidence="1">23915_t:CDS:1</fullName>
    </submittedName>
</protein>
<reference evidence="1" key="1">
    <citation type="submission" date="2021-06" db="EMBL/GenBank/DDBJ databases">
        <authorList>
            <person name="Kallberg Y."/>
            <person name="Tangrot J."/>
            <person name="Rosling A."/>
        </authorList>
    </citation>
    <scope>NUCLEOTIDE SEQUENCE</scope>
    <source>
        <strain evidence="1">MA461A</strain>
    </source>
</reference>
<keyword evidence="2" id="KW-1185">Reference proteome</keyword>